<evidence type="ECO:0000256" key="1">
    <source>
        <dbReference type="ARBA" id="ARBA00004123"/>
    </source>
</evidence>
<dbReference type="GO" id="GO:0051731">
    <property type="term" value="F:polynucleotide 5'-hydroxyl-kinase activity"/>
    <property type="evidence" value="ECO:0007669"/>
    <property type="project" value="InterPro"/>
</dbReference>
<evidence type="ECO:0000259" key="9">
    <source>
        <dbReference type="Pfam" id="PF16575"/>
    </source>
</evidence>
<dbReference type="Pfam" id="PF06807">
    <property type="entry name" value="Clp1"/>
    <property type="match status" value="1"/>
</dbReference>
<dbReference type="Gene3D" id="2.40.30.330">
    <property type="entry name" value="Pre-mRNA cleavage complex subunit Clp1, C-terminal domain"/>
    <property type="match status" value="1"/>
</dbReference>
<dbReference type="InterPro" id="IPR010655">
    <property type="entry name" value="Clp1_C"/>
</dbReference>
<sequence length="428" mass="47693">MADKEEEDTRPMKDWILVQNSELRLEVQNDNSVDIQLLFGVAEIFGTEMAKNMRYTISNQAKIAIFTDISCTIRILGSPDIAYVSTDTPMHIYRNTHFALEHLRRTAQQNDTFGPKVMVCGPTDVGKSTLCRLLSNYAVRSGHQPILVDIDVGQSDISIPGSIGVLPIERPAGIEENEFLKPGSLVYHYGHNNPASNLKFYDTLVSKTFEMYQERCKENPTNKYSGCIINTCGWIDGSGYKCLLHCAKVYEVDAVLVLDHERLCIDFQRDLPKTTSIIRLPKSGGTVVRGREFRKNHRNNVVREYFYGKKGSLSLFPFSFEVPFSEVSVYKIGAPEVPESCLPIGATAEDGNTQLVPVEINKDLVNRIVSLSMATSLEENVVSCSSAGFLCITAVNTDAETITVLSPAPSPLPRKFLLLSDIEFVDFK</sequence>
<keyword evidence="11" id="KW-1185">Reference proteome</keyword>
<dbReference type="PANTHER" id="PTHR12755">
    <property type="entry name" value="CLEAVAGE/POLYADENYLATION FACTOR IA SUBUNIT CLP1P"/>
    <property type="match status" value="1"/>
</dbReference>
<dbReference type="InterPro" id="IPR032319">
    <property type="entry name" value="CLP1_P"/>
</dbReference>
<dbReference type="Gene3D" id="2.60.120.1030">
    <property type="entry name" value="Clp1, DNA binding domain"/>
    <property type="match status" value="1"/>
</dbReference>
<keyword evidence="4 6" id="KW-0067">ATP-binding</keyword>
<evidence type="ECO:0000256" key="3">
    <source>
        <dbReference type="ARBA" id="ARBA00022741"/>
    </source>
</evidence>
<dbReference type="STRING" id="400682.A0A1X7VQ63"/>
<dbReference type="InterPro" id="IPR045116">
    <property type="entry name" value="Clp1/Grc3"/>
</dbReference>
<proteinExistence type="inferred from homology"/>
<dbReference type="InterPro" id="IPR028606">
    <property type="entry name" value="Clp1"/>
</dbReference>
<dbReference type="FunFam" id="2.40.30.330:FF:000001">
    <property type="entry name" value="Protein CLP1 homolog"/>
    <property type="match status" value="1"/>
</dbReference>
<dbReference type="GO" id="GO:0031124">
    <property type="term" value="P:mRNA 3'-end processing"/>
    <property type="evidence" value="ECO:0007669"/>
    <property type="project" value="UniProtKB-UniRule"/>
</dbReference>
<accession>A0A1X7VQ63</accession>
<reference evidence="11" key="1">
    <citation type="journal article" date="2010" name="Nature">
        <title>The Amphimedon queenslandica genome and the evolution of animal complexity.</title>
        <authorList>
            <person name="Srivastava M."/>
            <person name="Simakov O."/>
            <person name="Chapman J."/>
            <person name="Fahey B."/>
            <person name="Gauthier M.E."/>
            <person name="Mitros T."/>
            <person name="Richards G.S."/>
            <person name="Conaco C."/>
            <person name="Dacre M."/>
            <person name="Hellsten U."/>
            <person name="Larroux C."/>
            <person name="Putnam N.H."/>
            <person name="Stanke M."/>
            <person name="Adamska M."/>
            <person name="Darling A."/>
            <person name="Degnan S.M."/>
            <person name="Oakley T.H."/>
            <person name="Plachetzki D.C."/>
            <person name="Zhai Y."/>
            <person name="Adamski M."/>
            <person name="Calcino A."/>
            <person name="Cummins S.F."/>
            <person name="Goodstein D.M."/>
            <person name="Harris C."/>
            <person name="Jackson D.J."/>
            <person name="Leys S.P."/>
            <person name="Shu S."/>
            <person name="Woodcroft B.J."/>
            <person name="Vervoort M."/>
            <person name="Kosik K.S."/>
            <person name="Manning G."/>
            <person name="Degnan B.M."/>
            <person name="Rokhsar D.S."/>
        </authorList>
    </citation>
    <scope>NUCLEOTIDE SEQUENCE [LARGE SCALE GENOMIC DNA]</scope>
</reference>
<feature type="binding site" evidence="6">
    <location>
        <begin position="124"/>
        <end position="129"/>
    </location>
    <ligand>
        <name>ATP</name>
        <dbReference type="ChEBI" id="CHEBI:30616"/>
    </ligand>
</feature>
<keyword evidence="2 6" id="KW-0507">mRNA processing</keyword>
<keyword evidence="5 6" id="KW-0539">Nucleus</keyword>
<organism evidence="10">
    <name type="scientific">Amphimedon queenslandica</name>
    <name type="common">Sponge</name>
    <dbReference type="NCBI Taxonomy" id="400682"/>
    <lineage>
        <taxon>Eukaryota</taxon>
        <taxon>Metazoa</taxon>
        <taxon>Porifera</taxon>
        <taxon>Demospongiae</taxon>
        <taxon>Heteroscleromorpha</taxon>
        <taxon>Haplosclerida</taxon>
        <taxon>Niphatidae</taxon>
        <taxon>Amphimedon</taxon>
    </lineage>
</organism>
<reference evidence="10" key="2">
    <citation type="submission" date="2017-05" db="UniProtKB">
        <authorList>
            <consortium name="EnsemblMetazoa"/>
        </authorList>
    </citation>
    <scope>IDENTIFICATION</scope>
</reference>
<dbReference type="OrthoDB" id="258143at2759"/>
<dbReference type="InterPro" id="IPR027417">
    <property type="entry name" value="P-loop_NTPase"/>
</dbReference>
<dbReference type="PANTHER" id="PTHR12755:SF6">
    <property type="entry name" value="POLYRIBONUCLEOTIDE 5'-HYDROXYL-KINASE CLP1"/>
    <property type="match status" value="1"/>
</dbReference>
<dbReference type="InParanoid" id="A0A1X7VQ63"/>
<gene>
    <name evidence="10" type="primary">100635760</name>
</gene>
<dbReference type="SUPFAM" id="SSF52540">
    <property type="entry name" value="P-loop containing nucleoside triphosphate hydrolases"/>
    <property type="match status" value="1"/>
</dbReference>
<dbReference type="EnsemblMetazoa" id="XM_020003733.1">
    <property type="protein sequence ID" value="XP_019859292.1"/>
    <property type="gene ID" value="LOC100635760"/>
</dbReference>
<dbReference type="FunCoup" id="A0A1X7VQ63">
    <property type="interactions" value="725"/>
</dbReference>
<comment type="subcellular location">
    <subcellularLocation>
        <location evidence="1 6">Nucleus</location>
    </subcellularLocation>
</comment>
<dbReference type="GO" id="GO:0006388">
    <property type="term" value="P:tRNA splicing, via endonucleolytic cleavage and ligation"/>
    <property type="evidence" value="ECO:0007669"/>
    <property type="project" value="TreeGrafter"/>
</dbReference>
<comment type="function">
    <text evidence="6">Required for endonucleolytic cleavage during polyadenylation-dependent pre-mRNA 3'-end formation.</text>
</comment>
<dbReference type="InterPro" id="IPR038239">
    <property type="entry name" value="Clp1_N_sf"/>
</dbReference>
<evidence type="ECO:0000256" key="5">
    <source>
        <dbReference type="ARBA" id="ARBA00023242"/>
    </source>
</evidence>
<evidence type="ECO:0000259" key="7">
    <source>
        <dbReference type="Pfam" id="PF06807"/>
    </source>
</evidence>
<dbReference type="KEGG" id="aqu:100635760"/>
<keyword evidence="3 6" id="KW-0547">Nucleotide-binding</keyword>
<evidence type="ECO:0000313" key="11">
    <source>
        <dbReference type="Proteomes" id="UP000007879"/>
    </source>
</evidence>
<dbReference type="EnsemblMetazoa" id="Aqu2.1.41980_001">
    <property type="protein sequence ID" value="Aqu2.1.41980_001"/>
    <property type="gene ID" value="Aqu2.1.41980"/>
</dbReference>
<feature type="domain" description="Clp1 C-terminal" evidence="7">
    <location>
        <begin position="315"/>
        <end position="426"/>
    </location>
</feature>
<feature type="binding site" evidence="6">
    <location>
        <position position="62"/>
    </location>
    <ligand>
        <name>ATP</name>
        <dbReference type="ChEBI" id="CHEBI:30616"/>
    </ligand>
</feature>
<feature type="domain" description="Clp1 P-loop" evidence="9">
    <location>
        <begin position="121"/>
        <end position="308"/>
    </location>
</feature>
<dbReference type="AlphaFoldDB" id="A0A1X7VQ63"/>
<comment type="similarity">
    <text evidence="6">Belongs to the Clp1 family. Clp1 subfamily.</text>
</comment>
<dbReference type="GO" id="GO:0005524">
    <property type="term" value="F:ATP binding"/>
    <property type="evidence" value="ECO:0007669"/>
    <property type="project" value="UniProtKB-UniRule"/>
</dbReference>
<dbReference type="Gene3D" id="3.40.50.300">
    <property type="entry name" value="P-loop containing nucleotide triphosphate hydrolases"/>
    <property type="match status" value="1"/>
</dbReference>
<feature type="domain" description="Clp1 N-terminal" evidence="8">
    <location>
        <begin position="17"/>
        <end position="107"/>
    </location>
</feature>
<dbReference type="InterPro" id="IPR032324">
    <property type="entry name" value="Clp1_N"/>
</dbReference>
<name>A0A1X7VQ63_AMPQE</name>
<evidence type="ECO:0000256" key="2">
    <source>
        <dbReference type="ARBA" id="ARBA00022664"/>
    </source>
</evidence>
<dbReference type="FunFam" id="2.60.120.1030:FF:000001">
    <property type="entry name" value="Protein CLP1 homolog 5"/>
    <property type="match status" value="1"/>
</dbReference>
<evidence type="ECO:0000259" key="8">
    <source>
        <dbReference type="Pfam" id="PF16573"/>
    </source>
</evidence>
<evidence type="ECO:0000313" key="10">
    <source>
        <dbReference type="EnsemblMetazoa" id="Aqu2.1.41980_001"/>
    </source>
</evidence>
<protein>
    <recommendedName>
        <fullName evidence="6">Protein CLP1 homolog</fullName>
    </recommendedName>
</protein>
<dbReference type="Proteomes" id="UP000007879">
    <property type="component" value="Unassembled WGS sequence"/>
</dbReference>
<feature type="binding site" evidence="6">
    <location>
        <position position="22"/>
    </location>
    <ligand>
        <name>ATP</name>
        <dbReference type="ChEBI" id="CHEBI:30616"/>
    </ligand>
</feature>
<evidence type="ECO:0000256" key="4">
    <source>
        <dbReference type="ARBA" id="ARBA00022840"/>
    </source>
</evidence>
<dbReference type="InterPro" id="IPR038238">
    <property type="entry name" value="Clp1_C_sf"/>
</dbReference>
<evidence type="ECO:0000256" key="6">
    <source>
        <dbReference type="HAMAP-Rule" id="MF_03035"/>
    </source>
</evidence>
<dbReference type="HAMAP" id="MF_03035">
    <property type="entry name" value="Clp1"/>
    <property type="match status" value="1"/>
</dbReference>
<dbReference type="Pfam" id="PF16575">
    <property type="entry name" value="CLP1_P"/>
    <property type="match status" value="1"/>
</dbReference>
<dbReference type="Pfam" id="PF16573">
    <property type="entry name" value="CLP1_N"/>
    <property type="match status" value="1"/>
</dbReference>
<dbReference type="GO" id="GO:0005849">
    <property type="term" value="C:mRNA cleavage factor complex"/>
    <property type="evidence" value="ECO:0007669"/>
    <property type="project" value="InterPro"/>
</dbReference>